<proteinExistence type="predicted"/>
<comment type="caution">
    <text evidence="1">The sequence shown here is derived from an EMBL/GenBank/DDBJ whole genome shotgun (WGS) entry which is preliminary data.</text>
</comment>
<feature type="non-terminal residue" evidence="1">
    <location>
        <position position="254"/>
    </location>
</feature>
<reference evidence="1" key="1">
    <citation type="submission" date="2020-01" db="EMBL/GenBank/DDBJ databases">
        <title>Insect and environment-associated Actinomycetes.</title>
        <authorList>
            <person name="Currrie C."/>
            <person name="Chevrette M."/>
            <person name="Carlson C."/>
            <person name="Stubbendieck R."/>
            <person name="Wendt-Pienkowski E."/>
        </authorList>
    </citation>
    <scope>NUCLEOTIDE SEQUENCE</scope>
    <source>
        <strain evidence="1">SID12501</strain>
    </source>
</reference>
<evidence type="ECO:0008006" key="2">
    <source>
        <dbReference type="Google" id="ProtNLM"/>
    </source>
</evidence>
<dbReference type="RefSeq" id="WP_164324654.1">
    <property type="nucleotide sequence ID" value="NZ_JAAGLU010000147.1"/>
</dbReference>
<dbReference type="AlphaFoldDB" id="A0A6B3C8C7"/>
<gene>
    <name evidence="1" type="ORF">G3I71_44900</name>
</gene>
<sequence length="254" mass="26586">MPLVEVERTGAPVLHALPPGVLEAATTGWTLAQYGPVDQVGLRDVAGLLALLSPTGTAYLVADLDDPGLWVVGWEPGSTVATVVVPTSDRLGYERGRVDLLTGAVTREPAGLGTLGDADAYVGLRDGGAELWWTTVADYPLELVAVTVGRPVGSLGVRVRSGEHRGAAMSPDGRRLALPTFSERYDALGGYLGDSTLLVDLHTGATSDLQLDQDAGECAVVTWTDARTVLASCSRHADVADPDSDAADLLATWW</sequence>
<accession>A0A6B3C8C7</accession>
<protein>
    <recommendedName>
        <fullName evidence="2">S9 family peptidase</fullName>
    </recommendedName>
</protein>
<dbReference type="EMBL" id="JAAGLU010000147">
    <property type="protein sequence ID" value="NEC92724.1"/>
    <property type="molecule type" value="Genomic_DNA"/>
</dbReference>
<name>A0A6B3C8C7_9ACTN</name>
<evidence type="ECO:0000313" key="1">
    <source>
        <dbReference type="EMBL" id="NEC92724.1"/>
    </source>
</evidence>
<organism evidence="1">
    <name type="scientific">Streptomyces sp. SID12501</name>
    <dbReference type="NCBI Taxonomy" id="2706042"/>
    <lineage>
        <taxon>Bacteria</taxon>
        <taxon>Bacillati</taxon>
        <taxon>Actinomycetota</taxon>
        <taxon>Actinomycetes</taxon>
        <taxon>Kitasatosporales</taxon>
        <taxon>Streptomycetaceae</taxon>
        <taxon>Streptomyces</taxon>
    </lineage>
</organism>